<sequence length="144" mass="16396">MWWTVVRDLWTQLGCLFNDVDDHDNGTLSDIFIEDLSGSEVGEIYGWLRSHSEIYSEKGPPTLWHRERQCDVPITELDAPAQLVVNGVAESFRHGLVNLAFAGTHIPDLTVAVYPDEIQLDYQMGLYWGPSQLSALFEFLWAIQ</sequence>
<dbReference type="AlphaFoldDB" id="U5DAP6"/>
<evidence type="ECO:0000313" key="2">
    <source>
        <dbReference type="Proteomes" id="UP000016960"/>
    </source>
</evidence>
<comment type="caution">
    <text evidence="1">The sequence shown here is derived from an EMBL/GenBank/DDBJ whole genome shotgun (WGS) entry which is preliminary data.</text>
</comment>
<keyword evidence="2" id="KW-1185">Reference proteome</keyword>
<dbReference type="Proteomes" id="UP000016960">
    <property type="component" value="Unassembled WGS sequence"/>
</dbReference>
<reference evidence="1 2" key="1">
    <citation type="submission" date="2013-05" db="EMBL/GenBank/DDBJ databases">
        <title>Draft genome sequence of Rubidibacter lacunae KORDI 51-2.</title>
        <authorList>
            <person name="Choi D.H."/>
            <person name="Noh J.H."/>
            <person name="Kwon K.-K."/>
            <person name="Lee J.-H."/>
            <person name="Ryu J.-Y."/>
        </authorList>
    </citation>
    <scope>NUCLEOTIDE SEQUENCE [LARGE SCALE GENOMIC DNA]</scope>
    <source>
        <strain evidence="1 2">KORDI 51-2</strain>
    </source>
</reference>
<protein>
    <submittedName>
        <fullName evidence="1">Uncharacterized protein</fullName>
    </submittedName>
</protein>
<organism evidence="1 2">
    <name type="scientific">Rubidibacter lacunae KORDI 51-2</name>
    <dbReference type="NCBI Taxonomy" id="582515"/>
    <lineage>
        <taxon>Bacteria</taxon>
        <taxon>Bacillati</taxon>
        <taxon>Cyanobacteriota</taxon>
        <taxon>Cyanophyceae</taxon>
        <taxon>Oscillatoriophycideae</taxon>
        <taxon>Chroococcales</taxon>
        <taxon>Aphanothecaceae</taxon>
        <taxon>Rubidibacter</taxon>
    </lineage>
</organism>
<dbReference type="EMBL" id="ASSJ01000047">
    <property type="protein sequence ID" value="ERN41608.1"/>
    <property type="molecule type" value="Genomic_DNA"/>
</dbReference>
<proteinExistence type="predicted"/>
<dbReference type="STRING" id="582515.KR51_00018300"/>
<dbReference type="InParanoid" id="U5DAP6"/>
<evidence type="ECO:0000313" key="1">
    <source>
        <dbReference type="EMBL" id="ERN41608.1"/>
    </source>
</evidence>
<accession>U5DAP6</accession>
<gene>
    <name evidence="1" type="ORF">KR51_00018300</name>
</gene>
<name>U5DAP6_9CHRO</name>